<feature type="coiled-coil region" evidence="1">
    <location>
        <begin position="27"/>
        <end position="54"/>
    </location>
</feature>
<dbReference type="AlphaFoldDB" id="A0A7W6BDP0"/>
<evidence type="ECO:0008006" key="4">
    <source>
        <dbReference type="Google" id="ProtNLM"/>
    </source>
</evidence>
<evidence type="ECO:0000313" key="2">
    <source>
        <dbReference type="EMBL" id="MBB3924976.1"/>
    </source>
</evidence>
<protein>
    <recommendedName>
        <fullName evidence="4">Flagellar FliJ protein</fullName>
    </recommendedName>
</protein>
<accession>A0A7W6BDP0</accession>
<reference evidence="2 3" key="1">
    <citation type="submission" date="2020-08" db="EMBL/GenBank/DDBJ databases">
        <title>Genomic Encyclopedia of Type Strains, Phase IV (KMG-IV): sequencing the most valuable type-strain genomes for metagenomic binning, comparative biology and taxonomic classification.</title>
        <authorList>
            <person name="Goeker M."/>
        </authorList>
    </citation>
    <scope>NUCLEOTIDE SEQUENCE [LARGE SCALE GENOMIC DNA]</scope>
    <source>
        <strain evidence="2 3">DSM 26189</strain>
    </source>
</reference>
<proteinExistence type="predicted"/>
<evidence type="ECO:0000256" key="1">
    <source>
        <dbReference type="SAM" id="Coils"/>
    </source>
</evidence>
<feature type="coiled-coil region" evidence="1">
    <location>
        <begin position="101"/>
        <end position="128"/>
    </location>
</feature>
<dbReference type="RefSeq" id="WP_188070542.1">
    <property type="nucleotide sequence ID" value="NZ_BSPS01000022.1"/>
</dbReference>
<sequence>MSRKLIARRKRLVRVREAQHAMAVADTVRAEEQVNSLSNNVRRLERVRSELFEDRSMQLGGSLAAARELATRLEQAGRQLDGALYDARKIVVQKQHRQTETNREKEIALRLEDRAQRANEQALEARLAAIPRYRSMQQRGTE</sequence>
<evidence type="ECO:0000313" key="3">
    <source>
        <dbReference type="Proteomes" id="UP000571950"/>
    </source>
</evidence>
<dbReference type="Proteomes" id="UP000571950">
    <property type="component" value="Unassembled WGS sequence"/>
</dbReference>
<dbReference type="EMBL" id="JACIDT010000002">
    <property type="protein sequence ID" value="MBB3924976.1"/>
    <property type="molecule type" value="Genomic_DNA"/>
</dbReference>
<gene>
    <name evidence="2" type="ORF">GGR43_000677</name>
</gene>
<keyword evidence="1" id="KW-0175">Coiled coil</keyword>
<comment type="caution">
    <text evidence="2">The sequence shown here is derived from an EMBL/GenBank/DDBJ whole genome shotgun (WGS) entry which is preliminary data.</text>
</comment>
<name>A0A7W6BDP0_9SPHN</name>
<keyword evidence="3" id="KW-1185">Reference proteome</keyword>
<organism evidence="2 3">
    <name type="scientific">Sphingobium jiangsuense</name>
    <dbReference type="NCBI Taxonomy" id="870476"/>
    <lineage>
        <taxon>Bacteria</taxon>
        <taxon>Pseudomonadati</taxon>
        <taxon>Pseudomonadota</taxon>
        <taxon>Alphaproteobacteria</taxon>
        <taxon>Sphingomonadales</taxon>
        <taxon>Sphingomonadaceae</taxon>
        <taxon>Sphingobium</taxon>
    </lineage>
</organism>